<evidence type="ECO:0000313" key="2">
    <source>
        <dbReference type="Proteomes" id="UP000195787"/>
    </source>
</evidence>
<dbReference type="Proteomes" id="UP000195787">
    <property type="component" value="Unassembled WGS sequence"/>
</dbReference>
<accession>A0A1R4F0W1</accession>
<name>A0A1R4F0W1_9MICO</name>
<gene>
    <name evidence="1" type="ORF">CZ674_01930</name>
</gene>
<reference evidence="1 2" key="1">
    <citation type="submission" date="2017-02" db="EMBL/GenBank/DDBJ databases">
        <authorList>
            <person name="Peterson S.W."/>
        </authorList>
    </citation>
    <scope>NUCLEOTIDE SEQUENCE [LARGE SCALE GENOMIC DNA]</scope>
    <source>
        <strain evidence="1 2">LMG 22410</strain>
    </source>
</reference>
<dbReference type="AlphaFoldDB" id="A0A1R4F0W1"/>
<keyword evidence="2" id="KW-1185">Reference proteome</keyword>
<evidence type="ECO:0000313" key="1">
    <source>
        <dbReference type="EMBL" id="SJM49462.1"/>
    </source>
</evidence>
<dbReference type="EMBL" id="FUHU01000010">
    <property type="protein sequence ID" value="SJM49462.1"/>
    <property type="molecule type" value="Genomic_DNA"/>
</dbReference>
<protein>
    <submittedName>
        <fullName evidence="1">Uncharacterized protein</fullName>
    </submittedName>
</protein>
<organism evidence="1 2">
    <name type="scientific">Agrococcus casei LMG 22410</name>
    <dbReference type="NCBI Taxonomy" id="1255656"/>
    <lineage>
        <taxon>Bacteria</taxon>
        <taxon>Bacillati</taxon>
        <taxon>Actinomycetota</taxon>
        <taxon>Actinomycetes</taxon>
        <taxon>Micrococcales</taxon>
        <taxon>Microbacteriaceae</taxon>
        <taxon>Agrococcus</taxon>
    </lineage>
</organism>
<sequence length="37" mass="4224">MHVLGNRIWGLISEACGEDYEFNCALDLISRQPRGCR</sequence>
<proteinExistence type="predicted"/>